<protein>
    <recommendedName>
        <fullName evidence="4">DUF1109 domain-containing protein</fullName>
    </recommendedName>
</protein>
<feature type="transmembrane region" description="Helical" evidence="1">
    <location>
        <begin position="127"/>
        <end position="151"/>
    </location>
</feature>
<feature type="transmembrane region" description="Helical" evidence="1">
    <location>
        <begin position="97"/>
        <end position="115"/>
    </location>
</feature>
<feature type="transmembrane region" description="Helical" evidence="1">
    <location>
        <begin position="163"/>
        <end position="185"/>
    </location>
</feature>
<evidence type="ECO:0008006" key="4">
    <source>
        <dbReference type="Google" id="ProtNLM"/>
    </source>
</evidence>
<evidence type="ECO:0000256" key="1">
    <source>
        <dbReference type="SAM" id="Phobius"/>
    </source>
</evidence>
<name>A0A1W6ZL05_9HYPH</name>
<accession>A0A1W6ZL05</accession>
<evidence type="ECO:0000313" key="3">
    <source>
        <dbReference type="Proteomes" id="UP000194137"/>
    </source>
</evidence>
<feature type="transmembrane region" description="Helical" evidence="1">
    <location>
        <begin position="221"/>
        <end position="243"/>
    </location>
</feature>
<keyword evidence="1" id="KW-0812">Transmembrane</keyword>
<dbReference type="KEGG" id="psin:CAK95_02440"/>
<proteinExistence type="predicted"/>
<dbReference type="STRING" id="1235591.CAK95_02440"/>
<gene>
    <name evidence="2" type="ORF">CAK95_02440</name>
</gene>
<sequence>MSLSNPDRRRLLFASTFTERSRHCLGGLVMRRTRLMQTNDLIDTLSADVRPGWFTSAAVIISSAAVLSYAVVITIALVWLGIRTDLLQTVLAGDFAFFLRLTFIISIMILALICLRDLAVPGRRMRLPPIVTLLPLLLMGVLGLLDLAIAPFEEWSLQVVREPWISCLSQIAVLALPAFVITTLALRMLAPTDLRWAGLYVGLFSGGIGALAYVLCSDGHTIIFSATAYTSAISAFAALGLLLGPHLLRWS</sequence>
<keyword evidence="1" id="KW-0472">Membrane</keyword>
<feature type="transmembrane region" description="Helical" evidence="1">
    <location>
        <begin position="57"/>
        <end position="82"/>
    </location>
</feature>
<dbReference type="EMBL" id="CP021112">
    <property type="protein sequence ID" value="ARP98066.1"/>
    <property type="molecule type" value="Genomic_DNA"/>
</dbReference>
<feature type="transmembrane region" description="Helical" evidence="1">
    <location>
        <begin position="197"/>
        <end position="215"/>
    </location>
</feature>
<evidence type="ECO:0000313" key="2">
    <source>
        <dbReference type="EMBL" id="ARP98066.1"/>
    </source>
</evidence>
<dbReference type="Pfam" id="PF06532">
    <property type="entry name" value="NrsF"/>
    <property type="match status" value="1"/>
</dbReference>
<reference evidence="2 3" key="1">
    <citation type="submission" date="2017-05" db="EMBL/GenBank/DDBJ databases">
        <title>Full genome sequence of Pseudorhodoplanes sinuspersici.</title>
        <authorList>
            <person name="Dastgheib S.M.M."/>
            <person name="Shavandi M."/>
            <person name="Tirandaz H."/>
        </authorList>
    </citation>
    <scope>NUCLEOTIDE SEQUENCE [LARGE SCALE GENOMIC DNA]</scope>
    <source>
        <strain evidence="2 3">RIPI110</strain>
    </source>
</reference>
<dbReference type="InterPro" id="IPR009495">
    <property type="entry name" value="NrsF"/>
</dbReference>
<keyword evidence="3" id="KW-1185">Reference proteome</keyword>
<dbReference type="AlphaFoldDB" id="A0A1W6ZL05"/>
<dbReference type="Proteomes" id="UP000194137">
    <property type="component" value="Chromosome"/>
</dbReference>
<organism evidence="2 3">
    <name type="scientific">Pseudorhodoplanes sinuspersici</name>
    <dbReference type="NCBI Taxonomy" id="1235591"/>
    <lineage>
        <taxon>Bacteria</taxon>
        <taxon>Pseudomonadati</taxon>
        <taxon>Pseudomonadota</taxon>
        <taxon>Alphaproteobacteria</taxon>
        <taxon>Hyphomicrobiales</taxon>
        <taxon>Pseudorhodoplanes</taxon>
    </lineage>
</organism>
<keyword evidence="1" id="KW-1133">Transmembrane helix</keyword>